<dbReference type="InterPro" id="IPR001810">
    <property type="entry name" value="F-box_dom"/>
</dbReference>
<dbReference type="PANTHER" id="PTHR32133:SF408">
    <property type="entry name" value="OS07G0120400 PROTEIN"/>
    <property type="match status" value="1"/>
</dbReference>
<dbReference type="SMART" id="SM00256">
    <property type="entry name" value="FBOX"/>
    <property type="match status" value="2"/>
</dbReference>
<evidence type="ECO:0000313" key="4">
    <source>
        <dbReference type="Proteomes" id="UP000324897"/>
    </source>
</evidence>
<evidence type="ECO:0000259" key="2">
    <source>
        <dbReference type="SMART" id="SM00256"/>
    </source>
</evidence>
<feature type="region of interest" description="Disordered" evidence="1">
    <location>
        <begin position="1"/>
        <end position="40"/>
    </location>
</feature>
<dbReference type="AlphaFoldDB" id="A0A5J9VWC1"/>
<evidence type="ECO:0000313" key="3">
    <source>
        <dbReference type="EMBL" id="TVU40722.1"/>
    </source>
</evidence>
<dbReference type="Pfam" id="PF00646">
    <property type="entry name" value="F-box"/>
    <property type="match status" value="2"/>
</dbReference>
<dbReference type="InterPro" id="IPR036047">
    <property type="entry name" value="F-box-like_dom_sf"/>
</dbReference>
<proteinExistence type="predicted"/>
<dbReference type="Gramene" id="TVU40722">
    <property type="protein sequence ID" value="TVU40722"/>
    <property type="gene ID" value="EJB05_14195"/>
</dbReference>
<dbReference type="EMBL" id="RWGY01000007">
    <property type="protein sequence ID" value="TVU40722.1"/>
    <property type="molecule type" value="Genomic_DNA"/>
</dbReference>
<protein>
    <recommendedName>
        <fullName evidence="2">F-box domain-containing protein</fullName>
    </recommendedName>
</protein>
<feature type="domain" description="F-box" evidence="2">
    <location>
        <begin position="42"/>
        <end position="85"/>
    </location>
</feature>
<comment type="caution">
    <text evidence="3">The sequence shown here is derived from an EMBL/GenBank/DDBJ whole genome shotgun (WGS) entry which is preliminary data.</text>
</comment>
<dbReference type="Proteomes" id="UP000324897">
    <property type="component" value="Chromosome 4"/>
</dbReference>
<dbReference type="Gene3D" id="1.20.1280.50">
    <property type="match status" value="2"/>
</dbReference>
<dbReference type="SUPFAM" id="SSF81383">
    <property type="entry name" value="F-box domain"/>
    <property type="match status" value="2"/>
</dbReference>
<accession>A0A5J9VWC1</accession>
<name>A0A5J9VWC1_9POAL</name>
<gene>
    <name evidence="3" type="ORF">EJB05_14195</name>
</gene>
<organism evidence="3 4">
    <name type="scientific">Eragrostis curvula</name>
    <name type="common">weeping love grass</name>
    <dbReference type="NCBI Taxonomy" id="38414"/>
    <lineage>
        <taxon>Eukaryota</taxon>
        <taxon>Viridiplantae</taxon>
        <taxon>Streptophyta</taxon>
        <taxon>Embryophyta</taxon>
        <taxon>Tracheophyta</taxon>
        <taxon>Spermatophyta</taxon>
        <taxon>Magnoliopsida</taxon>
        <taxon>Liliopsida</taxon>
        <taxon>Poales</taxon>
        <taxon>Poaceae</taxon>
        <taxon>PACMAD clade</taxon>
        <taxon>Chloridoideae</taxon>
        <taxon>Eragrostideae</taxon>
        <taxon>Eragrostidinae</taxon>
        <taxon>Eragrostis</taxon>
    </lineage>
</organism>
<reference evidence="3 4" key="1">
    <citation type="journal article" date="2019" name="Sci. Rep.">
        <title>A high-quality genome of Eragrostis curvula grass provides insights into Poaceae evolution and supports new strategies to enhance forage quality.</title>
        <authorList>
            <person name="Carballo J."/>
            <person name="Santos B.A.C.M."/>
            <person name="Zappacosta D."/>
            <person name="Garbus I."/>
            <person name="Selva J.P."/>
            <person name="Gallo C.A."/>
            <person name="Diaz A."/>
            <person name="Albertini E."/>
            <person name="Caccamo M."/>
            <person name="Echenique V."/>
        </authorList>
    </citation>
    <scope>NUCLEOTIDE SEQUENCE [LARGE SCALE GENOMIC DNA]</scope>
    <source>
        <strain evidence="4">cv. Victoria</strain>
        <tissue evidence="3">Leaf</tissue>
    </source>
</reference>
<feature type="non-terminal residue" evidence="3">
    <location>
        <position position="1"/>
    </location>
</feature>
<sequence>PSWSNQATHRQPLGRSATFFPKSHPIPRLTEHHRSMAPPPELNDDAVTEIILRLPPDDPACLFRAALVCKPWRRILTDPAFSRRYREFHRTPPLLGFLRNRQELDPRPQFVPTADASPFSSPAFDCGQWWALDCRHGRLLFRCVDRLLPMGLVVWNPITGDKHYFPHPESADLYDAAAVLCAADGCDHMDCHGGPFRVVLVGEDCNNKIVTRVNVYSSEIRAWSNKEVCHCHFILCDMNLAPCLLDGDALCFMGSIFGLSRLVKYDLGEEDLSVINLPKEYDGCSRYAYVMTAVGGVLGLASVDHNSLHLWSWQAGANGADDWVHRAIDLKTLLPANALSTSPKLIGYAEGSNTIFMNTSAGAFAMELNSKKVRKIGKKGGYSSILPYMSFYTPVTRLRIMLRDKGQSVSSHTETNCVRVAAEPDRGGRTKPTSSQPASLDHSFLLLPCFTPLSPTSPNPHPNPSLTTMATAPPRPPPELIDDAVAQILLRLPPDNPACLVRAALVCKPWYRILSDPDFPRRYRAFHRAPPLLGFITNISDTRDDAKFVPSFTAVPFSPPLFCRHDSWVALDCRHGRVLLHSYRKTNLVVWDPVTGDERHLEAPLHPGAWVNFTAALLCAADGCEHLNCHGGPFLVVFVSTDYVHSVIWASVYSSETRNWSAPTSLQHRGFIDMRPSLIVGDTLCFSLMKGNYILKYDLAVRGLELHPLPGVYKDRKSILMTAEDGGLGFVGLDDCYLELWSFDQSVFRGGCVESRVIDLKKLLPVVNPMISSYLIGFAEGTDIIFLSAHVDAFMIELKSGKVRKVDLAEGRFPAS</sequence>
<feature type="region of interest" description="Disordered" evidence="1">
    <location>
        <begin position="412"/>
        <end position="439"/>
    </location>
</feature>
<keyword evidence="4" id="KW-1185">Reference proteome</keyword>
<dbReference type="OrthoDB" id="618709at2759"/>
<evidence type="ECO:0000256" key="1">
    <source>
        <dbReference type="SAM" id="MobiDB-lite"/>
    </source>
</evidence>
<dbReference type="PANTHER" id="PTHR32133">
    <property type="entry name" value="OS07G0120400 PROTEIN"/>
    <property type="match status" value="1"/>
</dbReference>
<feature type="domain" description="F-box" evidence="2">
    <location>
        <begin position="480"/>
        <end position="523"/>
    </location>
</feature>